<keyword evidence="2" id="KW-0456">Lyase</keyword>
<keyword evidence="1" id="KW-0346">Stress response</keyword>
<reference evidence="6" key="1">
    <citation type="journal article" date="2019" name="Int. J. Syst. Evol. Microbiol.">
        <title>The Global Catalogue of Microorganisms (GCM) 10K type strain sequencing project: providing services to taxonomists for standard genome sequencing and annotation.</title>
        <authorList>
            <consortium name="The Broad Institute Genomics Platform"/>
            <consortium name="The Broad Institute Genome Sequencing Center for Infectious Disease"/>
            <person name="Wu L."/>
            <person name="Ma J."/>
        </authorList>
    </citation>
    <scope>NUCLEOTIDE SEQUENCE [LARGE SCALE GENOMIC DNA]</scope>
    <source>
        <strain evidence="6">JCM 15933</strain>
    </source>
</reference>
<organism evidence="5 6">
    <name type="scientific">Dactylosporangium maewongense</name>
    <dbReference type="NCBI Taxonomy" id="634393"/>
    <lineage>
        <taxon>Bacteria</taxon>
        <taxon>Bacillati</taxon>
        <taxon>Actinomycetota</taxon>
        <taxon>Actinomycetes</taxon>
        <taxon>Micromonosporales</taxon>
        <taxon>Micromonosporaceae</taxon>
        <taxon>Dactylosporangium</taxon>
    </lineage>
</organism>
<comment type="caution">
    <text evidence="5">The sequence shown here is derived from an EMBL/GenBank/DDBJ whole genome shotgun (WGS) entry which is preliminary data.</text>
</comment>
<comment type="similarity">
    <text evidence="3">Belongs to the peptidase C56 family. HSP31-like subfamily.</text>
</comment>
<dbReference type="InterPro" id="IPR002818">
    <property type="entry name" value="DJ-1/PfpI"/>
</dbReference>
<evidence type="ECO:0000313" key="5">
    <source>
        <dbReference type="EMBL" id="GAA1530659.1"/>
    </source>
</evidence>
<dbReference type="PANTHER" id="PTHR48094">
    <property type="entry name" value="PROTEIN/NUCLEIC ACID DEGLYCASE DJ-1-RELATED"/>
    <property type="match status" value="1"/>
</dbReference>
<dbReference type="InterPro" id="IPR029062">
    <property type="entry name" value="Class_I_gatase-like"/>
</dbReference>
<dbReference type="InterPro" id="IPR050325">
    <property type="entry name" value="Prot/Nucl_acid_deglycase"/>
</dbReference>
<dbReference type="Proteomes" id="UP001501470">
    <property type="component" value="Unassembled WGS sequence"/>
</dbReference>
<dbReference type="SUPFAM" id="SSF52317">
    <property type="entry name" value="Class I glutamine amidotransferase-like"/>
    <property type="match status" value="1"/>
</dbReference>
<sequence>MTATLIVLTSHATLGDTGRSTGFYVSEAAHPWEVFTKAGHTVTVASVLGGDPPRDGGTDGHEDFLAALGHDTPAVADVDPAAFAAVFLAGGHGTMWDFPGSTALQSLVRQVYERGGVVGAVCHGPAGLVGVTLTGGGHLLAGRDVAGFTDEEERAVGLTEVVPFSLQRRLEALGARHTGAAPWQPHVVRDGRLVTGQNPASATGVAEAMLDALPDTLLDARA</sequence>
<feature type="domain" description="DJ-1/PfpI" evidence="4">
    <location>
        <begin position="25"/>
        <end position="210"/>
    </location>
</feature>
<proteinExistence type="inferred from homology"/>
<accession>A0ABP4LSD5</accession>
<dbReference type="EMBL" id="BAAAQD010000011">
    <property type="protein sequence ID" value="GAA1530659.1"/>
    <property type="molecule type" value="Genomic_DNA"/>
</dbReference>
<evidence type="ECO:0000313" key="6">
    <source>
        <dbReference type="Proteomes" id="UP001501470"/>
    </source>
</evidence>
<dbReference type="PANTHER" id="PTHR48094:SF11">
    <property type="entry name" value="GLUTATHIONE-INDEPENDENT GLYOXALASE HSP31-RELATED"/>
    <property type="match status" value="1"/>
</dbReference>
<dbReference type="RefSeq" id="WP_344505061.1">
    <property type="nucleotide sequence ID" value="NZ_BAAAQD010000011.1"/>
</dbReference>
<evidence type="ECO:0000256" key="1">
    <source>
        <dbReference type="ARBA" id="ARBA00023016"/>
    </source>
</evidence>
<keyword evidence="5" id="KW-0315">Glutamine amidotransferase</keyword>
<keyword evidence="6" id="KW-1185">Reference proteome</keyword>
<gene>
    <name evidence="5" type="ORF">GCM10009827_055410</name>
</gene>
<dbReference type="Gene3D" id="3.40.50.880">
    <property type="match status" value="1"/>
</dbReference>
<evidence type="ECO:0000259" key="4">
    <source>
        <dbReference type="Pfam" id="PF01965"/>
    </source>
</evidence>
<evidence type="ECO:0000256" key="2">
    <source>
        <dbReference type="ARBA" id="ARBA00023239"/>
    </source>
</evidence>
<name>A0ABP4LSD5_9ACTN</name>
<evidence type="ECO:0000256" key="3">
    <source>
        <dbReference type="ARBA" id="ARBA00038493"/>
    </source>
</evidence>
<dbReference type="Pfam" id="PF01965">
    <property type="entry name" value="DJ-1_PfpI"/>
    <property type="match status" value="1"/>
</dbReference>
<protein>
    <submittedName>
        <fullName evidence="5">Type 1 glutamine amidotransferase domain-containing protein</fullName>
    </submittedName>
</protein>
<dbReference type="CDD" id="cd03141">
    <property type="entry name" value="GATase1_Hsp31_like"/>
    <property type="match status" value="1"/>
</dbReference>